<evidence type="ECO:0000256" key="1">
    <source>
        <dbReference type="ARBA" id="ARBA00001974"/>
    </source>
</evidence>
<name>A0A2Z3YS76_9CORY</name>
<comment type="cofactor">
    <cofactor evidence="1">
        <name>FAD</name>
        <dbReference type="ChEBI" id="CHEBI:57692"/>
    </cofactor>
</comment>
<sequence length="489" mass="51264">MADPTDRLVYLWTMTTDTPDQHQTIHGPGTDLPRRSVAVIGAGLAGAGAALALTRAGFRVDLYSDRTRDALLNDVPATGTAILFGASRQADAEIIDDLYAGVPTAHFGASAAGLANPDSSTGVDSFPASYNYEAQSVDARLRADDRIAEFQRLADTGDTPGSRLHVGTVTPADLDRIAAEHDLTLVATGKGGLGDAFATDNERTPYTEPQRYLLTVTTTGLPADHVFTGRTGSGRLTDSSGRPVNNALLSLHEEGEVFVGPYLHKDLARSTDGQDAWVLLAWARPGTDTEAAFRSATDSASALRVLQELHHRVLPDVAGDLDRLRTIPSDPHSWLKGAVTPRVRRPVGFTDGGHLLAALGDTAVAVDPIAGQGAQLGDRQVAGLVRGLTAAASAGRDWDADLLTELFEQHWSDHAAAGVAVTSLFLGDPLYTDVAGAFFGGAATDPAYATALFSLFSEPAPALTLRTAQDVAELAGTFRVSPASSEVPA</sequence>
<organism evidence="5 6">
    <name type="scientific">Corynebacterium provencense</name>
    <dbReference type="NCBI Taxonomy" id="1737425"/>
    <lineage>
        <taxon>Bacteria</taxon>
        <taxon>Bacillati</taxon>
        <taxon>Actinomycetota</taxon>
        <taxon>Actinomycetes</taxon>
        <taxon>Mycobacteriales</taxon>
        <taxon>Corynebacteriaceae</taxon>
        <taxon>Corynebacterium</taxon>
    </lineage>
</organism>
<dbReference type="AlphaFoldDB" id="A0A2Z3YS76"/>
<gene>
    <name evidence="5" type="primary">mnmC</name>
    <name evidence="5" type="ORF">Csp1_06020</name>
</gene>
<dbReference type="InterPro" id="IPR040131">
    <property type="entry name" value="MnmG_N"/>
</dbReference>
<evidence type="ECO:0000256" key="3">
    <source>
        <dbReference type="ARBA" id="ARBA00022827"/>
    </source>
</evidence>
<dbReference type="PRINTS" id="PR00411">
    <property type="entry name" value="PNDRDTASEI"/>
</dbReference>
<keyword evidence="3" id="KW-0274">FAD</keyword>
<reference evidence="6" key="1">
    <citation type="submission" date="2017-11" db="EMBL/GenBank/DDBJ databases">
        <title>Otitis media/interna in a cat caused by the recently described species Corynebacterium provencense.</title>
        <authorList>
            <person name="Kittl S."/>
            <person name="Brodard I."/>
            <person name="Rychener L."/>
            <person name="Jores J."/>
            <person name="Roosje P."/>
            <person name="Gobeli Brawand S."/>
        </authorList>
    </citation>
    <scope>NUCLEOTIDE SEQUENCE [LARGE SCALE GENOMIC DNA]</scope>
    <source>
        <strain evidence="6">17KM38</strain>
    </source>
</reference>
<keyword evidence="6" id="KW-1185">Reference proteome</keyword>
<protein>
    <submittedName>
        <fullName evidence="5">tRNA 5-methylaminomethyl-2-thiouridine biosynthesis bifunctional protein MnmC</fullName>
        <ecNumber evidence="5">1.5.-.-</ecNumber>
    </submittedName>
</protein>
<proteinExistence type="predicted"/>
<dbReference type="Pfam" id="PF01134">
    <property type="entry name" value="GIDA"/>
    <property type="match status" value="1"/>
</dbReference>
<dbReference type="Proteomes" id="UP000247696">
    <property type="component" value="Chromosome"/>
</dbReference>
<dbReference type="SUPFAM" id="SSF51905">
    <property type="entry name" value="FAD/NAD(P)-binding domain"/>
    <property type="match status" value="1"/>
</dbReference>
<evidence type="ECO:0000313" key="6">
    <source>
        <dbReference type="Proteomes" id="UP000247696"/>
    </source>
</evidence>
<dbReference type="Gene3D" id="3.50.50.60">
    <property type="entry name" value="FAD/NAD(P)-binding domain"/>
    <property type="match status" value="3"/>
</dbReference>
<keyword evidence="2" id="KW-0285">Flavoprotein</keyword>
<dbReference type="InterPro" id="IPR036188">
    <property type="entry name" value="FAD/NAD-bd_sf"/>
</dbReference>
<dbReference type="GO" id="GO:0016491">
    <property type="term" value="F:oxidoreductase activity"/>
    <property type="evidence" value="ECO:0007669"/>
    <property type="project" value="UniProtKB-KW"/>
</dbReference>
<accession>A0A2Z3YS76</accession>
<evidence type="ECO:0000256" key="2">
    <source>
        <dbReference type="ARBA" id="ARBA00022630"/>
    </source>
</evidence>
<dbReference type="KEGG" id="cpre:Csp1_06020"/>
<dbReference type="EMBL" id="CP024988">
    <property type="protein sequence ID" value="AWT25414.1"/>
    <property type="molecule type" value="Genomic_DNA"/>
</dbReference>
<evidence type="ECO:0000259" key="4">
    <source>
        <dbReference type="Pfam" id="PF01134"/>
    </source>
</evidence>
<evidence type="ECO:0000313" key="5">
    <source>
        <dbReference type="EMBL" id="AWT25414.1"/>
    </source>
</evidence>
<feature type="domain" description="MnmG N-terminal" evidence="4">
    <location>
        <begin position="37"/>
        <end position="67"/>
    </location>
</feature>
<keyword evidence="5" id="KW-0560">Oxidoreductase</keyword>
<dbReference type="EC" id="1.5.-.-" evidence="5"/>